<evidence type="ECO:0000313" key="2">
    <source>
        <dbReference type="Proteomes" id="UP001556631"/>
    </source>
</evidence>
<dbReference type="RefSeq" id="WP_367991268.1">
    <property type="nucleotide sequence ID" value="NZ_JBFPJR010000003.1"/>
</dbReference>
<proteinExistence type="predicted"/>
<dbReference type="EMBL" id="JBFPJR010000003">
    <property type="protein sequence ID" value="MEX0426548.1"/>
    <property type="molecule type" value="Genomic_DNA"/>
</dbReference>
<sequence length="54" mass="6382">MLALVHWFWHWPVESQQRARHNALLANTALVARRHEREEVQRFLHELGSGRIGA</sequence>
<organism evidence="1 2">
    <name type="scientific">Nocardioides eburneus</name>
    <dbReference type="NCBI Taxonomy" id="3231482"/>
    <lineage>
        <taxon>Bacteria</taxon>
        <taxon>Bacillati</taxon>
        <taxon>Actinomycetota</taxon>
        <taxon>Actinomycetes</taxon>
        <taxon>Propionibacteriales</taxon>
        <taxon>Nocardioidaceae</taxon>
        <taxon>Nocardioides</taxon>
    </lineage>
</organism>
<dbReference type="Proteomes" id="UP001556631">
    <property type="component" value="Unassembled WGS sequence"/>
</dbReference>
<accession>A0ABV3SUE5</accession>
<gene>
    <name evidence="1" type="ORF">AB3X52_02875</name>
</gene>
<comment type="caution">
    <text evidence="1">The sequence shown here is derived from an EMBL/GenBank/DDBJ whole genome shotgun (WGS) entry which is preliminary data.</text>
</comment>
<evidence type="ECO:0000313" key="1">
    <source>
        <dbReference type="EMBL" id="MEX0426548.1"/>
    </source>
</evidence>
<name>A0ABV3SUE5_9ACTN</name>
<protein>
    <submittedName>
        <fullName evidence="1">Uncharacterized protein</fullName>
    </submittedName>
</protein>
<keyword evidence="2" id="KW-1185">Reference proteome</keyword>
<reference evidence="1 2" key="1">
    <citation type="submission" date="2024-07" db="EMBL/GenBank/DDBJ databases">
        <authorList>
            <person name="Lee S."/>
            <person name="Kang M."/>
        </authorList>
    </citation>
    <scope>NUCLEOTIDE SEQUENCE [LARGE SCALE GENOMIC DNA]</scope>
    <source>
        <strain evidence="1 2">DS6</strain>
    </source>
</reference>